<sequence>MEISAKFKRMLADIDVNKQSGWVTVLCVLYLGGIAGVATLSIMQVLIFICATLCESQLILRPGYGIPSVWKRLDFQRARLLYTQAVLLMRAYNSFGYVYFPLVIMTGFTINVTTTFVCLKFYKDLAPMLLLVFAGFDIVCVLVTAAIHSYAMMGAEEGDKFCGFWKANLFKNVERKQFRACYPIRVEVGPYFVLQRTTLLNTISEVVNGTVTLMIAEK</sequence>
<feature type="transmembrane region" description="Helical" evidence="1">
    <location>
        <begin position="97"/>
        <end position="122"/>
    </location>
</feature>
<evidence type="ECO:0000313" key="2">
    <source>
        <dbReference type="EMBL" id="CAL8075463.1"/>
    </source>
</evidence>
<keyword evidence="3" id="KW-1185">Reference proteome</keyword>
<keyword evidence="1" id="KW-1133">Transmembrane helix</keyword>
<dbReference type="EMBL" id="CAXLJM020000008">
    <property type="protein sequence ID" value="CAL8075463.1"/>
    <property type="molecule type" value="Genomic_DNA"/>
</dbReference>
<protein>
    <submittedName>
        <fullName evidence="2">Uncharacterized protein</fullName>
    </submittedName>
</protein>
<name>A0ABP1PS91_9HEXA</name>
<keyword evidence="1" id="KW-0812">Transmembrane</keyword>
<evidence type="ECO:0000256" key="1">
    <source>
        <dbReference type="SAM" id="Phobius"/>
    </source>
</evidence>
<reference evidence="2 3" key="1">
    <citation type="submission" date="2024-08" db="EMBL/GenBank/DDBJ databases">
        <authorList>
            <person name="Cucini C."/>
            <person name="Frati F."/>
        </authorList>
    </citation>
    <scope>NUCLEOTIDE SEQUENCE [LARGE SCALE GENOMIC DNA]</scope>
</reference>
<keyword evidence="1" id="KW-0472">Membrane</keyword>
<evidence type="ECO:0000313" key="3">
    <source>
        <dbReference type="Proteomes" id="UP001642540"/>
    </source>
</evidence>
<proteinExistence type="predicted"/>
<dbReference type="Proteomes" id="UP001642540">
    <property type="component" value="Unassembled WGS sequence"/>
</dbReference>
<organism evidence="2 3">
    <name type="scientific">Orchesella dallaii</name>
    <dbReference type="NCBI Taxonomy" id="48710"/>
    <lineage>
        <taxon>Eukaryota</taxon>
        <taxon>Metazoa</taxon>
        <taxon>Ecdysozoa</taxon>
        <taxon>Arthropoda</taxon>
        <taxon>Hexapoda</taxon>
        <taxon>Collembola</taxon>
        <taxon>Entomobryomorpha</taxon>
        <taxon>Entomobryoidea</taxon>
        <taxon>Orchesellidae</taxon>
        <taxon>Orchesellinae</taxon>
        <taxon>Orchesella</taxon>
    </lineage>
</organism>
<feature type="transmembrane region" description="Helical" evidence="1">
    <location>
        <begin position="20"/>
        <end position="53"/>
    </location>
</feature>
<comment type="caution">
    <text evidence="2">The sequence shown here is derived from an EMBL/GenBank/DDBJ whole genome shotgun (WGS) entry which is preliminary data.</text>
</comment>
<gene>
    <name evidence="2" type="ORF">ODALV1_LOCUS3182</name>
</gene>
<accession>A0ABP1PS91</accession>
<feature type="transmembrane region" description="Helical" evidence="1">
    <location>
        <begin position="128"/>
        <end position="151"/>
    </location>
</feature>